<feature type="compositionally biased region" description="Basic and acidic residues" evidence="1">
    <location>
        <begin position="39"/>
        <end position="51"/>
    </location>
</feature>
<sequence length="156" mass="17187">MTTTWILVANASNARLFANRGCNKGLELLEELEHPDSRKKGIDLVTDDRGRQQQSAAPSKGRPGATASRPAMEPSTGPKEVEAQQFAQELCERMNQGRTQKAYDRLVLIAPPHFLGLLRETLDHNTASLVMDSLNKDYTKLAEKDLTETLGGILCP</sequence>
<evidence type="ECO:0000313" key="3">
    <source>
        <dbReference type="Proteomes" id="UP001446205"/>
    </source>
</evidence>
<gene>
    <name evidence="2" type="ORF">WOB96_08835</name>
</gene>
<reference evidence="2 3" key="1">
    <citation type="submission" date="2024-04" db="EMBL/GenBank/DDBJ databases">
        <authorList>
            <person name="Abashina T."/>
            <person name="Shaikin A."/>
        </authorList>
    </citation>
    <scope>NUCLEOTIDE SEQUENCE [LARGE SCALE GENOMIC DNA]</scope>
    <source>
        <strain evidence="2 3">AAFK</strain>
    </source>
</reference>
<evidence type="ECO:0000256" key="1">
    <source>
        <dbReference type="SAM" id="MobiDB-lite"/>
    </source>
</evidence>
<evidence type="ECO:0000313" key="2">
    <source>
        <dbReference type="EMBL" id="MEK8089872.1"/>
    </source>
</evidence>
<keyword evidence="3" id="KW-1185">Reference proteome</keyword>
<proteinExistence type="predicted"/>
<dbReference type="Pfam" id="PF10116">
    <property type="entry name" value="Host_attach"/>
    <property type="match status" value="1"/>
</dbReference>
<dbReference type="Proteomes" id="UP001446205">
    <property type="component" value="Unassembled WGS sequence"/>
</dbReference>
<dbReference type="InterPro" id="IPR019291">
    <property type="entry name" value="Host_attachment_protein"/>
</dbReference>
<dbReference type="RefSeq" id="WP_341370930.1">
    <property type="nucleotide sequence ID" value="NZ_JBBPCO010000008.1"/>
</dbReference>
<name>A0ABU9D8M3_9PROT</name>
<protein>
    <submittedName>
        <fullName evidence="2">Host attachment protein</fullName>
    </submittedName>
</protein>
<comment type="caution">
    <text evidence="2">The sequence shown here is derived from an EMBL/GenBank/DDBJ whole genome shotgun (WGS) entry which is preliminary data.</text>
</comment>
<organism evidence="2 3">
    <name type="scientific">Thermithiobacillus plumbiphilus</name>
    <dbReference type="NCBI Taxonomy" id="1729899"/>
    <lineage>
        <taxon>Bacteria</taxon>
        <taxon>Pseudomonadati</taxon>
        <taxon>Pseudomonadota</taxon>
        <taxon>Acidithiobacillia</taxon>
        <taxon>Acidithiobacillales</taxon>
        <taxon>Thermithiobacillaceae</taxon>
        <taxon>Thermithiobacillus</taxon>
    </lineage>
</organism>
<dbReference type="EMBL" id="JBBPCO010000008">
    <property type="protein sequence ID" value="MEK8089872.1"/>
    <property type="molecule type" value="Genomic_DNA"/>
</dbReference>
<accession>A0ABU9D8M3</accession>
<feature type="region of interest" description="Disordered" evidence="1">
    <location>
        <begin position="39"/>
        <end position="82"/>
    </location>
</feature>